<sequence>MTMEAIDKLLEEDKEKALKELRKLHSSGGERDAEILWRIAAALFLLAANYDKKDNKRKELILEGRVFAQLAAEISPDQFKPLRWAAILTGAATDYLATKEKIEQGYVFKSLLDKALALDPTEFALLHMRGRFSYSVAELSWIERKVASTLYSTPPTATIDEALRDFLAANEVKQSWIENLFYIGKCYIALKDTKSGISFLQEASSLTAENTNDKVVLQDAKALLKKHSS</sequence>
<dbReference type="SUPFAM" id="SSF48452">
    <property type="entry name" value="TPR-like"/>
    <property type="match status" value="1"/>
</dbReference>
<dbReference type="PANTHER" id="PTHR16056:SF20">
    <property type="entry name" value="C2H2-TYPE DOMAIN-CONTAINING PROTEIN-RELATED"/>
    <property type="match status" value="1"/>
</dbReference>
<evidence type="ECO:0000313" key="2">
    <source>
        <dbReference type="Proteomes" id="UP001432322"/>
    </source>
</evidence>
<gene>
    <name evidence="1" type="ORF">PFISCL1PPCAC_1827</name>
</gene>
<name>A0AAV5UYE5_9BILA</name>
<dbReference type="Proteomes" id="UP001432322">
    <property type="component" value="Unassembled WGS sequence"/>
</dbReference>
<evidence type="ECO:0008006" key="3">
    <source>
        <dbReference type="Google" id="ProtNLM"/>
    </source>
</evidence>
<dbReference type="AlphaFoldDB" id="A0AAV5UYE5"/>
<keyword evidence="2" id="KW-1185">Reference proteome</keyword>
<comment type="caution">
    <text evidence="1">The sequence shown here is derived from an EMBL/GenBank/DDBJ whole genome shotgun (WGS) entry which is preliminary data.</text>
</comment>
<dbReference type="InterPro" id="IPR011990">
    <property type="entry name" value="TPR-like_helical_dom_sf"/>
</dbReference>
<dbReference type="PANTHER" id="PTHR16056">
    <property type="entry name" value="REGULATOR OF MICROTUBULE DYNAMICS PROTEIN"/>
    <property type="match status" value="1"/>
</dbReference>
<dbReference type="Pfam" id="PF21033">
    <property type="entry name" value="RMD1-3"/>
    <property type="match status" value="1"/>
</dbReference>
<evidence type="ECO:0000313" key="1">
    <source>
        <dbReference type="EMBL" id="GMT10530.1"/>
    </source>
</evidence>
<dbReference type="GO" id="GO:0005876">
    <property type="term" value="C:spindle microtubule"/>
    <property type="evidence" value="ECO:0007669"/>
    <property type="project" value="TreeGrafter"/>
</dbReference>
<proteinExistence type="predicted"/>
<dbReference type="Gene3D" id="1.25.40.10">
    <property type="entry name" value="Tetratricopeptide repeat domain"/>
    <property type="match status" value="1"/>
</dbReference>
<protein>
    <recommendedName>
        <fullName evidence="3">Regulator of microtubule dynamics protein 1</fullName>
    </recommendedName>
</protein>
<reference evidence="1" key="1">
    <citation type="submission" date="2023-10" db="EMBL/GenBank/DDBJ databases">
        <title>Genome assembly of Pristionchus species.</title>
        <authorList>
            <person name="Yoshida K."/>
            <person name="Sommer R.J."/>
        </authorList>
    </citation>
    <scope>NUCLEOTIDE SEQUENCE</scope>
    <source>
        <strain evidence="1">RS5133</strain>
    </source>
</reference>
<dbReference type="InterPro" id="IPR049039">
    <property type="entry name" value="RMD1-3_a_helical_rpt"/>
</dbReference>
<dbReference type="GO" id="GO:0097431">
    <property type="term" value="C:mitotic spindle pole"/>
    <property type="evidence" value="ECO:0007669"/>
    <property type="project" value="TreeGrafter"/>
</dbReference>
<dbReference type="GO" id="GO:0005739">
    <property type="term" value="C:mitochondrion"/>
    <property type="evidence" value="ECO:0007669"/>
    <property type="project" value="TreeGrafter"/>
</dbReference>
<dbReference type="GO" id="GO:0008017">
    <property type="term" value="F:microtubule binding"/>
    <property type="evidence" value="ECO:0007669"/>
    <property type="project" value="TreeGrafter"/>
</dbReference>
<dbReference type="EMBL" id="BTSY01000001">
    <property type="protein sequence ID" value="GMT10530.1"/>
    <property type="molecule type" value="Genomic_DNA"/>
</dbReference>
<accession>A0AAV5UYE5</accession>
<organism evidence="1 2">
    <name type="scientific">Pristionchus fissidentatus</name>
    <dbReference type="NCBI Taxonomy" id="1538716"/>
    <lineage>
        <taxon>Eukaryota</taxon>
        <taxon>Metazoa</taxon>
        <taxon>Ecdysozoa</taxon>
        <taxon>Nematoda</taxon>
        <taxon>Chromadorea</taxon>
        <taxon>Rhabditida</taxon>
        <taxon>Rhabditina</taxon>
        <taxon>Diplogasteromorpha</taxon>
        <taxon>Diplogasteroidea</taxon>
        <taxon>Neodiplogasteridae</taxon>
        <taxon>Pristionchus</taxon>
    </lineage>
</organism>